<sequence>MAGFITKSFLFTLSMMIMMNIIFQQNNGCNAFDFDSIKKSISSGINSVVSDIQDATCLIQYREEFDRCQNAVKFWKDNPYEPNGQKKAYCCDFIAYKQCLTTVARLRCGSAAQETVDSIMSTLKKGFYPSYCDAYDNIFDCMDPLLFWSLVALVVAIGFLIVAVIFECFKRIFC</sequence>
<dbReference type="OrthoDB" id="10443065at2759"/>
<dbReference type="InParanoid" id="A0A6P6YKA4"/>
<evidence type="ECO:0000256" key="2">
    <source>
        <dbReference type="SAM" id="SignalP"/>
    </source>
</evidence>
<accession>A0A6P6YKA4</accession>
<evidence type="ECO:0000313" key="3">
    <source>
        <dbReference type="Proteomes" id="UP000515146"/>
    </source>
</evidence>
<feature type="chain" id="PRO_5028388582" evidence="2">
    <location>
        <begin position="32"/>
        <end position="174"/>
    </location>
</feature>
<feature type="signal peptide" evidence="2">
    <location>
        <begin position="1"/>
        <end position="31"/>
    </location>
</feature>
<organism evidence="3 4">
    <name type="scientific">Dermatophagoides pteronyssinus</name>
    <name type="common">European house dust mite</name>
    <dbReference type="NCBI Taxonomy" id="6956"/>
    <lineage>
        <taxon>Eukaryota</taxon>
        <taxon>Metazoa</taxon>
        <taxon>Ecdysozoa</taxon>
        <taxon>Arthropoda</taxon>
        <taxon>Chelicerata</taxon>
        <taxon>Arachnida</taxon>
        <taxon>Acari</taxon>
        <taxon>Acariformes</taxon>
        <taxon>Sarcoptiformes</taxon>
        <taxon>Astigmata</taxon>
        <taxon>Psoroptidia</taxon>
        <taxon>Analgoidea</taxon>
        <taxon>Pyroglyphidae</taxon>
        <taxon>Dermatophagoidinae</taxon>
        <taxon>Dermatophagoides</taxon>
    </lineage>
</organism>
<name>A0A6P6YKA4_DERPT</name>
<proteinExistence type="predicted"/>
<evidence type="ECO:0000256" key="1">
    <source>
        <dbReference type="SAM" id="Phobius"/>
    </source>
</evidence>
<dbReference type="OMA" id="ICKSCCC"/>
<keyword evidence="1" id="KW-0472">Membrane</keyword>
<protein>
    <submittedName>
        <fullName evidence="4">Uncharacterized protein LOC113798795</fullName>
    </submittedName>
</protein>
<gene>
    <name evidence="4" type="primary">LOC113798795</name>
</gene>
<keyword evidence="1" id="KW-1133">Transmembrane helix</keyword>
<keyword evidence="1" id="KW-0812">Transmembrane</keyword>
<feature type="transmembrane region" description="Helical" evidence="1">
    <location>
        <begin position="145"/>
        <end position="169"/>
    </location>
</feature>
<keyword evidence="3" id="KW-1185">Reference proteome</keyword>
<dbReference type="RefSeq" id="XP_027205181.1">
    <property type="nucleotide sequence ID" value="XM_027349380.1"/>
</dbReference>
<dbReference type="AlphaFoldDB" id="A0A6P6YKA4"/>
<dbReference type="Proteomes" id="UP000515146">
    <property type="component" value="Unplaced"/>
</dbReference>
<dbReference type="KEGG" id="dpte:113798795"/>
<dbReference type="GeneID" id="113798795"/>
<keyword evidence="2" id="KW-0732">Signal</keyword>
<reference evidence="4" key="1">
    <citation type="submission" date="2025-08" db="UniProtKB">
        <authorList>
            <consortium name="RefSeq"/>
        </authorList>
    </citation>
    <scope>IDENTIFICATION</scope>
    <source>
        <strain evidence="4">Airmid</strain>
    </source>
</reference>
<evidence type="ECO:0000313" key="4">
    <source>
        <dbReference type="RefSeq" id="XP_027205181.1"/>
    </source>
</evidence>